<sequence length="766" mass="87255">MKSNLDSEYDSESAEFDINVEDDRDSDEEVAISSDNKSTSKPQTLSPIIISLFPDIPPFLRFVKDDEAVAQLPLPIMKNLIWRNTVITPNVVKRALERSHFRLTEGCYCDWIGCFGRHLTPVLFRQIKDFQKMNHFPGSFELGRKDLLTINLSKMRTRFGSENFSFYPTTFILPREFSRLKDSWKQGLDHSPPRNKKRGFPTWIIKPPASARGMGIYLANRLTEVPRRKKSIAQVYISHPYLIGGNKFDLRLYVYMTSVDPLRLYIHKNGLVRFASQKYSNSQEQVNNRFVHLTNYSVNKRNTQYYHCDGFTQKTSHKWPLEDLWRHLEERGRDTRKLWGEIKLIVFKTMASAVSKMASHVLHHVARRESVHEIFGFDILLDSELRPWLLEVNISPSLHTSSKLDNKIKSEVVVDMLNLAGFRLPPRSAKEETKRAPSSRNKLCEKEAGTHVNDELTGRSNLKEYDYKRLPIHNSEQLRYNLTNAEKRKHRAYAARSQSPPDMKTILDDPTTDDTLMLANTINEWYRASLGRFERIYPQYGPQSANMMSMIDSAGGDGPSVCLGQPGTPRYYDALLYQFVQRFGTPPAEEASSVSTSVVGVKETSVRSPSKQGGHNFRMLSKALGISIKGLLFVTKLAEQHIPRISSVSDNRKLSETSGSGCSKASPLPTPLSTYFTRRALRPPQTSALSVGRLPRASESQPSPLPNIRRSSSKSCYIGVARQSARQSCQWASQELTTSTRSQATTYSLSTIITKIHFKVTYKSQY</sequence>
<evidence type="ECO:0000256" key="4">
    <source>
        <dbReference type="SAM" id="MobiDB-lite"/>
    </source>
</evidence>
<dbReference type="Gene3D" id="3.30.470.20">
    <property type="entry name" value="ATP-grasp fold, B domain"/>
    <property type="match status" value="1"/>
</dbReference>
<dbReference type="WBParaSite" id="EgrG_001051800">
    <property type="protein sequence ID" value="EgrG_001051800"/>
    <property type="gene ID" value="EgrG_001051800"/>
</dbReference>
<evidence type="ECO:0000313" key="6">
    <source>
        <dbReference type="Proteomes" id="UP000492820"/>
    </source>
</evidence>
<gene>
    <name evidence="5" type="ORF">EgrG_001051800</name>
</gene>
<dbReference type="InterPro" id="IPR004344">
    <property type="entry name" value="TTL/TTLL_fam"/>
</dbReference>
<dbReference type="PANTHER" id="PTHR12241:SF162">
    <property type="entry name" value="TUBULIN MONOGLUTAMYLASE TTLL4"/>
    <property type="match status" value="1"/>
</dbReference>
<reference evidence="5" key="2">
    <citation type="submission" date="2014-06" db="EMBL/GenBank/DDBJ databases">
        <authorList>
            <person name="Aslett M."/>
        </authorList>
    </citation>
    <scope>NUCLEOTIDE SEQUENCE</scope>
</reference>
<dbReference type="SUPFAM" id="SSF56059">
    <property type="entry name" value="Glutathione synthetase ATP-binding domain-like"/>
    <property type="match status" value="1"/>
</dbReference>
<feature type="compositionally biased region" description="Acidic residues" evidence="4">
    <location>
        <begin position="7"/>
        <end position="30"/>
    </location>
</feature>
<evidence type="ECO:0000256" key="1">
    <source>
        <dbReference type="ARBA" id="ARBA00022598"/>
    </source>
</evidence>
<evidence type="ECO:0000256" key="3">
    <source>
        <dbReference type="ARBA" id="ARBA00022840"/>
    </source>
</evidence>
<reference evidence="7" key="3">
    <citation type="submission" date="2020-10" db="UniProtKB">
        <authorList>
            <consortium name="WormBaseParasite"/>
        </authorList>
    </citation>
    <scope>IDENTIFICATION</scope>
</reference>
<dbReference type="GO" id="GO:0005524">
    <property type="term" value="F:ATP binding"/>
    <property type="evidence" value="ECO:0007669"/>
    <property type="project" value="UniProtKB-KW"/>
</dbReference>
<feature type="compositionally biased region" description="Polar residues" evidence="4">
    <location>
        <begin position="33"/>
        <end position="42"/>
    </location>
</feature>
<accession>A0A068WH74</accession>
<keyword evidence="2" id="KW-0547">Nucleotide-binding</keyword>
<feature type="region of interest" description="Disordered" evidence="4">
    <location>
        <begin position="1"/>
        <end position="42"/>
    </location>
</feature>
<dbReference type="GO" id="GO:0015631">
    <property type="term" value="F:tubulin binding"/>
    <property type="evidence" value="ECO:0007669"/>
    <property type="project" value="TreeGrafter"/>
</dbReference>
<evidence type="ECO:0000313" key="7">
    <source>
        <dbReference type="WBParaSite" id="EgrG_001051800"/>
    </source>
</evidence>
<keyword evidence="3" id="KW-0067">ATP-binding</keyword>
<feature type="region of interest" description="Disordered" evidence="4">
    <location>
        <begin position="649"/>
        <end position="670"/>
    </location>
</feature>
<evidence type="ECO:0000256" key="2">
    <source>
        <dbReference type="ARBA" id="ARBA00022741"/>
    </source>
</evidence>
<proteinExistence type="predicted"/>
<feature type="region of interest" description="Disordered" evidence="4">
    <location>
        <begin position="428"/>
        <end position="456"/>
    </location>
</feature>
<keyword evidence="1" id="KW-0436">Ligase</keyword>
<dbReference type="PANTHER" id="PTHR12241">
    <property type="entry name" value="TUBULIN POLYGLUTAMYLASE"/>
    <property type="match status" value="1"/>
</dbReference>
<dbReference type="GO" id="GO:0070740">
    <property type="term" value="F:tubulin-glutamic acid ligase activity"/>
    <property type="evidence" value="ECO:0007669"/>
    <property type="project" value="TreeGrafter"/>
</dbReference>
<reference evidence="5 6" key="1">
    <citation type="journal article" date="2013" name="Nature">
        <title>The genomes of four tapeworm species reveal adaptations to parasitism.</title>
        <authorList>
            <person name="Tsai I.J."/>
            <person name="Zarowiecki M."/>
            <person name="Holroyd N."/>
            <person name="Garciarrubio A."/>
            <person name="Sanchez-Flores A."/>
            <person name="Brooks K.L."/>
            <person name="Tracey A."/>
            <person name="Bobes R.J."/>
            <person name="Fragoso G."/>
            <person name="Sciutto E."/>
            <person name="Aslett M."/>
            <person name="Beasley H."/>
            <person name="Bennett H.M."/>
            <person name="Cai J."/>
            <person name="Camicia F."/>
            <person name="Clark R."/>
            <person name="Cucher M."/>
            <person name="De Silva N."/>
            <person name="Day T.A."/>
            <person name="Deplazes P."/>
            <person name="Estrada K."/>
            <person name="Fernandez C."/>
            <person name="Holland P.W."/>
            <person name="Hou J."/>
            <person name="Hu S."/>
            <person name="Huckvale T."/>
            <person name="Hung S.S."/>
            <person name="Kamenetzky L."/>
            <person name="Keane J.A."/>
            <person name="Kiss F."/>
            <person name="Koziol U."/>
            <person name="Lambert O."/>
            <person name="Liu K."/>
            <person name="Luo X."/>
            <person name="Luo Y."/>
            <person name="Macchiaroli N."/>
            <person name="Nichol S."/>
            <person name="Paps J."/>
            <person name="Parkinson J."/>
            <person name="Pouchkina-Stantcheva N."/>
            <person name="Riddiford N."/>
            <person name="Rosenzvit M."/>
            <person name="Salinas G."/>
            <person name="Wasmuth J.D."/>
            <person name="Zamanian M."/>
            <person name="Zheng Y."/>
            <person name="Cai X."/>
            <person name="Soberon X."/>
            <person name="Olson P.D."/>
            <person name="Laclette J.P."/>
            <person name="Brehm K."/>
            <person name="Berriman M."/>
            <person name="Garciarrubio A."/>
            <person name="Bobes R.J."/>
            <person name="Fragoso G."/>
            <person name="Sanchez-Flores A."/>
            <person name="Estrada K."/>
            <person name="Cevallos M.A."/>
            <person name="Morett E."/>
            <person name="Gonzalez V."/>
            <person name="Portillo T."/>
            <person name="Ochoa-Leyva A."/>
            <person name="Jose M.V."/>
            <person name="Sciutto E."/>
            <person name="Landa A."/>
            <person name="Jimenez L."/>
            <person name="Valdes V."/>
            <person name="Carrero J.C."/>
            <person name="Larralde C."/>
            <person name="Morales-Montor J."/>
            <person name="Limon-Lason J."/>
            <person name="Soberon X."/>
            <person name="Laclette J.P."/>
        </authorList>
    </citation>
    <scope>NUCLEOTIDE SEQUENCE [LARGE SCALE GENOMIC DNA]</scope>
</reference>
<dbReference type="Pfam" id="PF03133">
    <property type="entry name" value="TTL"/>
    <property type="match status" value="1"/>
</dbReference>
<dbReference type="AlphaFoldDB" id="A0A068WH74"/>
<dbReference type="GO" id="GO:0036064">
    <property type="term" value="C:ciliary basal body"/>
    <property type="evidence" value="ECO:0007669"/>
    <property type="project" value="TreeGrafter"/>
</dbReference>
<feature type="compositionally biased region" description="Basic and acidic residues" evidence="4">
    <location>
        <begin position="442"/>
        <end position="456"/>
    </location>
</feature>
<dbReference type="PROSITE" id="PS51221">
    <property type="entry name" value="TTL"/>
    <property type="match status" value="1"/>
</dbReference>
<dbReference type="GO" id="GO:0000226">
    <property type="term" value="P:microtubule cytoskeleton organization"/>
    <property type="evidence" value="ECO:0007669"/>
    <property type="project" value="TreeGrafter"/>
</dbReference>
<name>A0A068WH74_ECHGR</name>
<protein>
    <submittedName>
        <fullName evidence="5 7">Tubulin polyglutamylase ttll4</fullName>
    </submittedName>
</protein>
<evidence type="ECO:0000313" key="5">
    <source>
        <dbReference type="EMBL" id="CDS17751.1"/>
    </source>
</evidence>
<dbReference type="Proteomes" id="UP000492820">
    <property type="component" value="Unassembled WGS sequence"/>
</dbReference>
<dbReference type="EMBL" id="LK028577">
    <property type="protein sequence ID" value="CDS17751.1"/>
    <property type="molecule type" value="Genomic_DNA"/>
</dbReference>
<organism evidence="5">
    <name type="scientific">Echinococcus granulosus</name>
    <name type="common">Hydatid tapeworm</name>
    <dbReference type="NCBI Taxonomy" id="6210"/>
    <lineage>
        <taxon>Eukaryota</taxon>
        <taxon>Metazoa</taxon>
        <taxon>Spiralia</taxon>
        <taxon>Lophotrochozoa</taxon>
        <taxon>Platyhelminthes</taxon>
        <taxon>Cestoda</taxon>
        <taxon>Eucestoda</taxon>
        <taxon>Cyclophyllidea</taxon>
        <taxon>Taeniidae</taxon>
        <taxon>Echinococcus</taxon>
        <taxon>Echinococcus granulosus group</taxon>
    </lineage>
</organism>
<feature type="region of interest" description="Disordered" evidence="4">
    <location>
        <begin position="686"/>
        <end position="711"/>
    </location>
</feature>